<accession>A0A2S8IUE0</accession>
<dbReference type="PANTHER" id="PTHR43664">
    <property type="entry name" value="MONOAMINE OXIDASE-RELATED"/>
    <property type="match status" value="1"/>
</dbReference>
<name>A0A2S8IUE0_RHOOP</name>
<dbReference type="RefSeq" id="WP_105420821.1">
    <property type="nucleotide sequence ID" value="NZ_PUIO01000050.1"/>
</dbReference>
<dbReference type="PANTHER" id="PTHR43664:SF1">
    <property type="entry name" value="BETA-METHYLMALYL-COA DEHYDRATASE"/>
    <property type="match status" value="1"/>
</dbReference>
<dbReference type="CDD" id="cd03451">
    <property type="entry name" value="FkbR2"/>
    <property type="match status" value="1"/>
</dbReference>
<dbReference type="Proteomes" id="UP000239290">
    <property type="component" value="Unassembled WGS sequence"/>
</dbReference>
<proteinExistence type="predicted"/>
<dbReference type="SUPFAM" id="SSF54637">
    <property type="entry name" value="Thioesterase/thiol ester dehydrase-isomerase"/>
    <property type="match status" value="1"/>
</dbReference>
<reference evidence="3" key="1">
    <citation type="submission" date="2018-02" db="EMBL/GenBank/DDBJ databases">
        <title>Draft genome sequencing of Rhodococcus opacus KU647198.</title>
        <authorList>
            <person name="Zheng B.-X."/>
        </authorList>
    </citation>
    <scope>NUCLEOTIDE SEQUENCE [LARGE SCALE GENOMIC DNA]</scope>
    <source>
        <strain evidence="3">04-OD7</strain>
    </source>
</reference>
<dbReference type="Pfam" id="PF19315">
    <property type="entry name" value="MC_hydratase"/>
    <property type="match status" value="1"/>
</dbReference>
<dbReference type="InterPro" id="IPR048274">
    <property type="entry name" value="MC_hydratase"/>
</dbReference>
<evidence type="ECO:0000256" key="1">
    <source>
        <dbReference type="SAM" id="MobiDB-lite"/>
    </source>
</evidence>
<gene>
    <name evidence="2" type="ORF">C5613_32645</name>
</gene>
<evidence type="ECO:0000313" key="3">
    <source>
        <dbReference type="Proteomes" id="UP000239290"/>
    </source>
</evidence>
<evidence type="ECO:0000313" key="2">
    <source>
        <dbReference type="EMBL" id="PQP18380.1"/>
    </source>
</evidence>
<comment type="caution">
    <text evidence="2">The sequence shown here is derived from an EMBL/GenBank/DDBJ whole genome shotgun (WGS) entry which is preliminary data.</text>
</comment>
<dbReference type="GO" id="GO:0016829">
    <property type="term" value="F:lyase activity"/>
    <property type="evidence" value="ECO:0007669"/>
    <property type="project" value="InterPro"/>
</dbReference>
<dbReference type="InterPro" id="IPR052342">
    <property type="entry name" value="MCH/BMMD"/>
</dbReference>
<organism evidence="2 3">
    <name type="scientific">Rhodococcus opacus</name>
    <name type="common">Nocardia opaca</name>
    <dbReference type="NCBI Taxonomy" id="37919"/>
    <lineage>
        <taxon>Bacteria</taxon>
        <taxon>Bacillati</taxon>
        <taxon>Actinomycetota</taxon>
        <taxon>Actinomycetes</taxon>
        <taxon>Mycobacteriales</taxon>
        <taxon>Nocardiaceae</taxon>
        <taxon>Rhodococcus</taxon>
    </lineage>
</organism>
<sequence>MSSSETPVEQSAPPVTGWPGRYFEDFEIGDVYRHPLGRTVLPVDNSWMTLLTQNTAPIHFDAHYSSQTTWGKPLVDSTFTLALVTGQSVTDISQHVHANLGWDRVRLPNPVFEGDTIYSQSEVLTKRESSSHRDIGIVTVRTIGYNQDGTIVITFERTLMVYRKGHGPRTAGVDPKWDDRSRRAAGIE</sequence>
<dbReference type="Gene3D" id="3.10.129.10">
    <property type="entry name" value="Hotdog Thioesterase"/>
    <property type="match status" value="1"/>
</dbReference>
<dbReference type="EMBL" id="PUIO01000050">
    <property type="protein sequence ID" value="PQP18380.1"/>
    <property type="molecule type" value="Genomic_DNA"/>
</dbReference>
<protein>
    <submittedName>
        <fullName evidence="2">Acyl dehydratase</fullName>
    </submittedName>
</protein>
<feature type="region of interest" description="Disordered" evidence="1">
    <location>
        <begin position="168"/>
        <end position="188"/>
    </location>
</feature>
<dbReference type="InterPro" id="IPR029069">
    <property type="entry name" value="HotDog_dom_sf"/>
</dbReference>
<dbReference type="AlphaFoldDB" id="A0A2S8IUE0"/>